<dbReference type="SUPFAM" id="SSF81631">
    <property type="entry name" value="PAP/OAS1 substrate-binding domain"/>
    <property type="match status" value="1"/>
</dbReference>
<dbReference type="EMBL" id="FOHE01000015">
    <property type="protein sequence ID" value="SET56460.1"/>
    <property type="molecule type" value="Genomic_DNA"/>
</dbReference>
<dbReference type="STRING" id="930131.SAMN05216389_1152"/>
<organism evidence="1 2">
    <name type="scientific">Oceanobacillus limi</name>
    <dbReference type="NCBI Taxonomy" id="930131"/>
    <lineage>
        <taxon>Bacteria</taxon>
        <taxon>Bacillati</taxon>
        <taxon>Bacillota</taxon>
        <taxon>Bacilli</taxon>
        <taxon>Bacillales</taxon>
        <taxon>Bacillaceae</taxon>
        <taxon>Oceanobacillus</taxon>
    </lineage>
</organism>
<dbReference type="AlphaFoldDB" id="A0A1I0FFZ0"/>
<keyword evidence="2" id="KW-1185">Reference proteome</keyword>
<dbReference type="OrthoDB" id="9776406at2"/>
<protein>
    <submittedName>
        <fullName evidence="1">Aminoglycoside 6-adenylyltransferase</fullName>
    </submittedName>
</protein>
<sequence>MTVILLDKDDRLPNLLPPNDKGYWIKRPSAEEFSDCCNEFWWVSTYVAKGLWRKEILYAQEHLSIVRNMLLTMLEWKVGIETAFSVSSGKSAKYLEKYLSKRDWKKMLDTYPRARYECVWKALLSMADFFQETARFVASSCQFNYPNEEYQQVLQYLNHVKRLPSDAEEIYSYR</sequence>
<dbReference type="Pfam" id="PF04439">
    <property type="entry name" value="Adenyl_transf"/>
    <property type="match status" value="1"/>
</dbReference>
<keyword evidence="1" id="KW-0808">Transferase</keyword>
<dbReference type="Proteomes" id="UP000198618">
    <property type="component" value="Unassembled WGS sequence"/>
</dbReference>
<evidence type="ECO:0000313" key="1">
    <source>
        <dbReference type="EMBL" id="SET56460.1"/>
    </source>
</evidence>
<evidence type="ECO:0000313" key="2">
    <source>
        <dbReference type="Proteomes" id="UP000198618"/>
    </source>
</evidence>
<reference evidence="1 2" key="1">
    <citation type="submission" date="2016-10" db="EMBL/GenBank/DDBJ databases">
        <authorList>
            <person name="de Groot N.N."/>
        </authorList>
    </citation>
    <scope>NUCLEOTIDE SEQUENCE [LARGE SCALE GENOMIC DNA]</scope>
    <source>
        <strain evidence="1 2">IBRC-M 10780</strain>
    </source>
</reference>
<dbReference type="GO" id="GO:0016779">
    <property type="term" value="F:nucleotidyltransferase activity"/>
    <property type="evidence" value="ECO:0007669"/>
    <property type="project" value="UniProtKB-KW"/>
</dbReference>
<gene>
    <name evidence="1" type="ORF">SAMN05216389_1152</name>
</gene>
<dbReference type="InterPro" id="IPR007530">
    <property type="entry name" value="Aminoglycoside_adenylylTfrase"/>
</dbReference>
<name>A0A1I0FFZ0_9BACI</name>
<dbReference type="RefSeq" id="WP_090871167.1">
    <property type="nucleotide sequence ID" value="NZ_FOHE01000015.1"/>
</dbReference>
<accession>A0A1I0FFZ0</accession>
<keyword evidence="1" id="KW-0548">Nucleotidyltransferase</keyword>
<dbReference type="Gene3D" id="1.20.120.330">
    <property type="entry name" value="Nucleotidyltransferases domain 2"/>
    <property type="match status" value="1"/>
</dbReference>
<proteinExistence type="predicted"/>